<feature type="modified residue" description="4-aspartylphosphate" evidence="3">
    <location>
        <position position="61"/>
    </location>
</feature>
<dbReference type="PROSITE" id="PS50110">
    <property type="entry name" value="RESPONSE_REGULATORY"/>
    <property type="match status" value="1"/>
</dbReference>
<comment type="caution">
    <text evidence="7">The sequence shown here is derived from an EMBL/GenBank/DDBJ whole genome shotgun (WGS) entry which is preliminary data.</text>
</comment>
<reference evidence="7 8" key="1">
    <citation type="submission" date="2023-01" db="EMBL/GenBank/DDBJ databases">
        <title>Novel diversity within Roseofilum (Cyanobacteria; Desertifilaceae) from marine benthic mats with descriptions of four novel species.</title>
        <authorList>
            <person name="Wang Y."/>
            <person name="Berthold D.E."/>
            <person name="Hu J."/>
            <person name="Lefler F.W."/>
            <person name="Laughinghouse H.D. IV."/>
        </authorList>
    </citation>
    <scope>NUCLEOTIDE SEQUENCE [LARGE SCALE GENOMIC DNA]</scope>
    <source>
        <strain evidence="7 8">BLCC-M154</strain>
    </source>
</reference>
<dbReference type="InterPro" id="IPR043128">
    <property type="entry name" value="Rev_trsase/Diguanyl_cyclase"/>
</dbReference>
<name>A0ABT7ANJ0_9CYAN</name>
<feature type="coiled-coil region" evidence="4">
    <location>
        <begin position="123"/>
        <end position="154"/>
    </location>
</feature>
<dbReference type="Proteomes" id="UP001235303">
    <property type="component" value="Unassembled WGS sequence"/>
</dbReference>
<dbReference type="InterPro" id="IPR050469">
    <property type="entry name" value="Diguanylate_Cyclase"/>
</dbReference>
<keyword evidence="8" id="KW-1185">Reference proteome</keyword>
<proteinExistence type="predicted"/>
<dbReference type="NCBIfam" id="TIGR00254">
    <property type="entry name" value="GGDEF"/>
    <property type="match status" value="1"/>
</dbReference>
<evidence type="ECO:0000259" key="5">
    <source>
        <dbReference type="PROSITE" id="PS50110"/>
    </source>
</evidence>
<evidence type="ECO:0000313" key="7">
    <source>
        <dbReference type="EMBL" id="MDJ1168019.1"/>
    </source>
</evidence>
<feature type="domain" description="Response regulatory" evidence="5">
    <location>
        <begin position="12"/>
        <end position="128"/>
    </location>
</feature>
<keyword evidence="4" id="KW-0175">Coiled coil</keyword>
<dbReference type="CDD" id="cd19920">
    <property type="entry name" value="REC_PA4781-like"/>
    <property type="match status" value="1"/>
</dbReference>
<dbReference type="SUPFAM" id="SSF55781">
    <property type="entry name" value="GAF domain-like"/>
    <property type="match status" value="1"/>
</dbReference>
<dbReference type="SUPFAM" id="SSF55073">
    <property type="entry name" value="Nucleotide cyclase"/>
    <property type="match status" value="1"/>
</dbReference>
<dbReference type="InterPro" id="IPR011006">
    <property type="entry name" value="CheY-like_superfamily"/>
</dbReference>
<dbReference type="SUPFAM" id="SSF52172">
    <property type="entry name" value="CheY-like"/>
    <property type="match status" value="1"/>
</dbReference>
<dbReference type="InterPro" id="IPR001789">
    <property type="entry name" value="Sig_transdc_resp-reg_receiver"/>
</dbReference>
<dbReference type="InterPro" id="IPR029016">
    <property type="entry name" value="GAF-like_dom_sf"/>
</dbReference>
<dbReference type="EC" id="2.7.7.65" evidence="7"/>
<keyword evidence="2" id="KW-0418">Kinase</keyword>
<dbReference type="Pfam" id="PF00072">
    <property type="entry name" value="Response_reg"/>
    <property type="match status" value="1"/>
</dbReference>
<evidence type="ECO:0000256" key="4">
    <source>
        <dbReference type="SAM" id="Coils"/>
    </source>
</evidence>
<dbReference type="CDD" id="cd01949">
    <property type="entry name" value="GGDEF"/>
    <property type="match status" value="1"/>
</dbReference>
<keyword evidence="3" id="KW-0597">Phosphoprotein</keyword>
<dbReference type="InterPro" id="IPR000160">
    <property type="entry name" value="GGDEF_dom"/>
</dbReference>
<dbReference type="PANTHER" id="PTHR45138:SF9">
    <property type="entry name" value="DIGUANYLATE CYCLASE DGCM-RELATED"/>
    <property type="match status" value="1"/>
</dbReference>
<keyword evidence="1 7" id="KW-0808">Transferase</keyword>
<keyword evidence="7" id="KW-0548">Nucleotidyltransferase</keyword>
<evidence type="ECO:0000259" key="6">
    <source>
        <dbReference type="PROSITE" id="PS50887"/>
    </source>
</evidence>
<dbReference type="Gene3D" id="3.30.70.270">
    <property type="match status" value="1"/>
</dbReference>
<dbReference type="PROSITE" id="PS50887">
    <property type="entry name" value="GGDEF"/>
    <property type="match status" value="1"/>
</dbReference>
<organism evidence="7 8">
    <name type="scientific">Roseofilum acuticapitatum BLCC-M154</name>
    <dbReference type="NCBI Taxonomy" id="3022444"/>
    <lineage>
        <taxon>Bacteria</taxon>
        <taxon>Bacillati</taxon>
        <taxon>Cyanobacteriota</taxon>
        <taxon>Cyanophyceae</taxon>
        <taxon>Desertifilales</taxon>
        <taxon>Desertifilaceae</taxon>
        <taxon>Roseofilum</taxon>
        <taxon>Roseofilum acuticapitatum</taxon>
    </lineage>
</organism>
<dbReference type="EMBL" id="JAQOSP010000006">
    <property type="protein sequence ID" value="MDJ1168019.1"/>
    <property type="molecule type" value="Genomic_DNA"/>
</dbReference>
<dbReference type="Gene3D" id="3.30.450.40">
    <property type="match status" value="1"/>
</dbReference>
<dbReference type="GO" id="GO:0052621">
    <property type="term" value="F:diguanylate cyclase activity"/>
    <property type="evidence" value="ECO:0007669"/>
    <property type="project" value="UniProtKB-EC"/>
</dbReference>
<dbReference type="Gene3D" id="3.40.50.2300">
    <property type="match status" value="1"/>
</dbReference>
<dbReference type="Pfam" id="PF13185">
    <property type="entry name" value="GAF_2"/>
    <property type="match status" value="1"/>
</dbReference>
<sequence length="494" mass="55431">MSLKLSPRLKPTILVVDDTPGNLSLLTRILVKEGYQVKVASNGEDALSYILAGSVDLVLLDVMMPGMDGYQVCQHLKAMELGANIPVLFISGMDETSNKVKGFEVGAVDYISKPFEPVEVVVRIEHQLRLRKYQRELEEQNAQLQLLLDTTEALSDAVDIESALEQVLAKICQTMDWDFGEAWIPTQRGTQLRLSRGGYSHSREFEGFRHLSEAIAFTPHEGLPGRVWISKELEWIEDISEATRMISPRMQQAKEVGLKGALAVPICWQRQVLAVLMFFSRSPYYPHQRSLTLIQSVANQLASLMRRKQAEADLRQANQELTRLATLDGLTQVANRGHFNQILQQEWSRLLHQVQPLSLILADVDYFKRYNDYYGHLGGDDCLRQVAQVMVEAVRRSRDLVARYGGEEFVVLLPNTNSLGAFRVAERIHQGMHQRQLPHANSDVQPYVTLSLGVACLVPSIALSPESLIATADASLYQAKSQGRDRIVVNEGAQ</sequence>
<dbReference type="PANTHER" id="PTHR45138">
    <property type="entry name" value="REGULATORY COMPONENTS OF SENSORY TRANSDUCTION SYSTEM"/>
    <property type="match status" value="1"/>
</dbReference>
<protein>
    <submittedName>
        <fullName evidence="7">Diguanylate cyclase</fullName>
        <ecNumber evidence="7">2.7.7.65</ecNumber>
    </submittedName>
</protein>
<dbReference type="SMART" id="SM00267">
    <property type="entry name" value="GGDEF"/>
    <property type="match status" value="1"/>
</dbReference>
<evidence type="ECO:0000256" key="3">
    <source>
        <dbReference type="PROSITE-ProRule" id="PRU00169"/>
    </source>
</evidence>
<dbReference type="SMART" id="SM00065">
    <property type="entry name" value="GAF"/>
    <property type="match status" value="1"/>
</dbReference>
<dbReference type="InterPro" id="IPR029787">
    <property type="entry name" value="Nucleotide_cyclase"/>
</dbReference>
<dbReference type="SMART" id="SM00448">
    <property type="entry name" value="REC"/>
    <property type="match status" value="1"/>
</dbReference>
<dbReference type="RefSeq" id="WP_283751787.1">
    <property type="nucleotide sequence ID" value="NZ_JAQOSP010000006.1"/>
</dbReference>
<accession>A0ABT7ANJ0</accession>
<dbReference type="InterPro" id="IPR003018">
    <property type="entry name" value="GAF"/>
</dbReference>
<evidence type="ECO:0000313" key="8">
    <source>
        <dbReference type="Proteomes" id="UP001235303"/>
    </source>
</evidence>
<dbReference type="Pfam" id="PF00990">
    <property type="entry name" value="GGDEF"/>
    <property type="match status" value="1"/>
</dbReference>
<evidence type="ECO:0000256" key="1">
    <source>
        <dbReference type="ARBA" id="ARBA00022679"/>
    </source>
</evidence>
<feature type="domain" description="GGDEF" evidence="6">
    <location>
        <begin position="355"/>
        <end position="492"/>
    </location>
</feature>
<gene>
    <name evidence="7" type="ORF">PMG71_01100</name>
</gene>
<evidence type="ECO:0000256" key="2">
    <source>
        <dbReference type="ARBA" id="ARBA00022777"/>
    </source>
</evidence>